<dbReference type="Pfam" id="PF12890">
    <property type="entry name" value="DHOase"/>
    <property type="match status" value="1"/>
</dbReference>
<dbReference type="UniPathway" id="UPA00070">
    <property type="reaction ID" value="UER00117"/>
</dbReference>
<comment type="similarity">
    <text evidence="2 7">Belongs to the metallo-dependent hydrolases superfamily. DHOase family. Class I DHOase subfamily.</text>
</comment>
<feature type="binding site" evidence="7">
    <location>
        <position position="163"/>
    </location>
    <ligand>
        <name>Zn(2+)</name>
        <dbReference type="ChEBI" id="CHEBI:29105"/>
        <label>1</label>
    </ligand>
</feature>
<dbReference type="InterPro" id="IPR032466">
    <property type="entry name" value="Metal_Hydrolase"/>
</dbReference>
<dbReference type="GO" id="GO:0044205">
    <property type="term" value="P:'de novo' UMP biosynthetic process"/>
    <property type="evidence" value="ECO:0007669"/>
    <property type="project" value="UniProtKB-UniRule"/>
</dbReference>
<evidence type="ECO:0000256" key="6">
    <source>
        <dbReference type="ARBA" id="ARBA00022975"/>
    </source>
</evidence>
<keyword evidence="4 7" id="KW-0378">Hydrolase</keyword>
<evidence type="ECO:0000259" key="9">
    <source>
        <dbReference type="Pfam" id="PF12890"/>
    </source>
</evidence>
<feature type="binding site" evidence="7">
    <location>
        <begin position="334"/>
        <end position="335"/>
    </location>
    <ligand>
        <name>substrate</name>
    </ligand>
</feature>
<evidence type="ECO:0000259" key="8">
    <source>
        <dbReference type="Pfam" id="PF07969"/>
    </source>
</evidence>
<dbReference type="PROSITE" id="PS00482">
    <property type="entry name" value="DIHYDROOROTASE_1"/>
    <property type="match status" value="1"/>
</dbReference>
<keyword evidence="11" id="KW-1185">Reference proteome</keyword>
<dbReference type="SUPFAM" id="SSF51338">
    <property type="entry name" value="Composite domain of metallo-dependent hydrolases"/>
    <property type="match status" value="1"/>
</dbReference>
<feature type="binding site" evidence="7">
    <location>
        <position position="73"/>
    </location>
    <ligand>
        <name>Zn(2+)</name>
        <dbReference type="ChEBI" id="CHEBI:29105"/>
        <label>1</label>
    </ligand>
</feature>
<dbReference type="Proteomes" id="UP000010798">
    <property type="component" value="Chromosome"/>
</dbReference>
<dbReference type="GO" id="GO:0008270">
    <property type="term" value="F:zinc ion binding"/>
    <property type="evidence" value="ECO:0007669"/>
    <property type="project" value="UniProtKB-UniRule"/>
</dbReference>
<dbReference type="Gene3D" id="3.20.20.140">
    <property type="entry name" value="Metal-dependent hydrolases"/>
    <property type="match status" value="1"/>
</dbReference>
<dbReference type="EC" id="3.5.2.3" evidence="7"/>
<feature type="binding site" evidence="7">
    <location>
        <position position="320"/>
    </location>
    <ligand>
        <name>substrate</name>
    </ligand>
</feature>
<proteinExistence type="inferred from homology"/>
<evidence type="ECO:0000256" key="3">
    <source>
        <dbReference type="ARBA" id="ARBA00022723"/>
    </source>
</evidence>
<dbReference type="InterPro" id="IPR013108">
    <property type="entry name" value="Amidohydro_3"/>
</dbReference>
<dbReference type="GO" id="GO:0004151">
    <property type="term" value="F:dihydroorotase activity"/>
    <property type="evidence" value="ECO:0007669"/>
    <property type="project" value="UniProtKB-UniRule"/>
</dbReference>
<dbReference type="PANTHER" id="PTHR43668:SF2">
    <property type="entry name" value="ALLANTOINASE"/>
    <property type="match status" value="1"/>
</dbReference>
<feature type="domain" description="Dihydroorotase catalytic" evidence="9">
    <location>
        <begin position="62"/>
        <end position="247"/>
    </location>
</feature>
<keyword evidence="3 7" id="KW-0479">Metal-binding</keyword>
<feature type="binding site" evidence="7">
    <location>
        <position position="243"/>
    </location>
    <ligand>
        <name>Zn(2+)</name>
        <dbReference type="ChEBI" id="CHEBI:29105"/>
        <label>2</label>
    </ligand>
</feature>
<dbReference type="EMBL" id="CP003364">
    <property type="protein sequence ID" value="AGA27321.1"/>
    <property type="molecule type" value="Genomic_DNA"/>
</dbReference>
<comment type="pathway">
    <text evidence="7">Pyrimidine metabolism; UMP biosynthesis via de novo pathway; (S)-dihydroorotate from bicarbonate: step 3/3.</text>
</comment>
<dbReference type="GO" id="GO:0004038">
    <property type="term" value="F:allantoinase activity"/>
    <property type="evidence" value="ECO:0007669"/>
    <property type="project" value="TreeGrafter"/>
</dbReference>
<dbReference type="GO" id="GO:0005737">
    <property type="term" value="C:cytoplasm"/>
    <property type="evidence" value="ECO:0007669"/>
    <property type="project" value="TreeGrafter"/>
</dbReference>
<evidence type="ECO:0000256" key="1">
    <source>
        <dbReference type="ARBA" id="ARBA00002368"/>
    </source>
</evidence>
<evidence type="ECO:0000256" key="5">
    <source>
        <dbReference type="ARBA" id="ARBA00022833"/>
    </source>
</evidence>
<comment type="catalytic activity">
    <reaction evidence="7">
        <text>(S)-dihydroorotate + H2O = N-carbamoyl-L-aspartate + H(+)</text>
        <dbReference type="Rhea" id="RHEA:24296"/>
        <dbReference type="ChEBI" id="CHEBI:15377"/>
        <dbReference type="ChEBI" id="CHEBI:15378"/>
        <dbReference type="ChEBI" id="CHEBI:30864"/>
        <dbReference type="ChEBI" id="CHEBI:32814"/>
        <dbReference type="EC" id="3.5.2.3"/>
    </reaction>
</comment>
<dbReference type="InterPro" id="IPR024403">
    <property type="entry name" value="DHOase_cat"/>
</dbReference>
<feature type="binding site" evidence="7">
    <location>
        <position position="105"/>
    </location>
    <ligand>
        <name>substrate</name>
    </ligand>
</feature>
<dbReference type="InterPro" id="IPR011059">
    <property type="entry name" value="Metal-dep_hydrolase_composite"/>
</dbReference>
<dbReference type="Gene3D" id="2.30.40.10">
    <property type="entry name" value="Urease, subunit C, domain 1"/>
    <property type="match status" value="1"/>
</dbReference>
<dbReference type="InterPro" id="IPR002195">
    <property type="entry name" value="Dihydroorotase_CS"/>
</dbReference>
<dbReference type="SUPFAM" id="SSF51556">
    <property type="entry name" value="Metallo-dependent hydrolases"/>
    <property type="match status" value="1"/>
</dbReference>
<evidence type="ECO:0000313" key="11">
    <source>
        <dbReference type="Proteomes" id="UP000010798"/>
    </source>
</evidence>
<dbReference type="KEGG" id="saci:Sinac_3038"/>
<evidence type="ECO:0000256" key="4">
    <source>
        <dbReference type="ARBA" id="ARBA00022801"/>
    </source>
</evidence>
<feature type="binding site" evidence="7">
    <location>
        <begin position="73"/>
        <end position="75"/>
    </location>
    <ligand>
        <name>substrate</name>
    </ligand>
</feature>
<feature type="binding site" evidence="7">
    <location>
        <position position="163"/>
    </location>
    <ligand>
        <name>Zn(2+)</name>
        <dbReference type="ChEBI" id="CHEBI:29105"/>
        <label>2</label>
    </ligand>
</feature>
<evidence type="ECO:0000256" key="7">
    <source>
        <dbReference type="HAMAP-Rule" id="MF_00220"/>
    </source>
</evidence>
<keyword evidence="5 7" id="KW-0862">Zinc</keyword>
<dbReference type="PANTHER" id="PTHR43668">
    <property type="entry name" value="ALLANTOINASE"/>
    <property type="match status" value="1"/>
</dbReference>
<dbReference type="CDD" id="cd01317">
    <property type="entry name" value="DHOase_IIa"/>
    <property type="match status" value="1"/>
</dbReference>
<accession>L0DF68</accession>
<dbReference type="Pfam" id="PF07969">
    <property type="entry name" value="Amidohydro_3"/>
    <property type="match status" value="1"/>
</dbReference>
<gene>
    <name evidence="7" type="primary">pyrC</name>
    <name evidence="10" type="ordered locus">Sinac_3038</name>
</gene>
<evidence type="ECO:0000256" key="2">
    <source>
        <dbReference type="ARBA" id="ARBA00010286"/>
    </source>
</evidence>
<protein>
    <recommendedName>
        <fullName evidence="7">Dihydroorotase</fullName>
        <shortName evidence="7">DHOase</shortName>
        <ecNumber evidence="7">3.5.2.3</ecNumber>
    </recommendedName>
</protein>
<dbReference type="eggNOG" id="COG0044">
    <property type="taxonomic scope" value="Bacteria"/>
</dbReference>
<reference evidence="10 11" key="1">
    <citation type="submission" date="2012-02" db="EMBL/GenBank/DDBJ databases">
        <title>Complete sequence of chromosome of Singulisphaera acidiphila DSM 18658.</title>
        <authorList>
            <consortium name="US DOE Joint Genome Institute (JGI-PGF)"/>
            <person name="Lucas S."/>
            <person name="Copeland A."/>
            <person name="Lapidus A."/>
            <person name="Glavina del Rio T."/>
            <person name="Dalin E."/>
            <person name="Tice H."/>
            <person name="Bruce D."/>
            <person name="Goodwin L."/>
            <person name="Pitluck S."/>
            <person name="Peters L."/>
            <person name="Ovchinnikova G."/>
            <person name="Chertkov O."/>
            <person name="Kyrpides N."/>
            <person name="Mavromatis K."/>
            <person name="Ivanova N."/>
            <person name="Brettin T."/>
            <person name="Detter J.C."/>
            <person name="Han C."/>
            <person name="Larimer F."/>
            <person name="Land M."/>
            <person name="Hauser L."/>
            <person name="Markowitz V."/>
            <person name="Cheng J.-F."/>
            <person name="Hugenholtz P."/>
            <person name="Woyke T."/>
            <person name="Wu D."/>
            <person name="Tindall B."/>
            <person name="Pomrenke H."/>
            <person name="Brambilla E."/>
            <person name="Klenk H.-P."/>
            <person name="Eisen J.A."/>
        </authorList>
    </citation>
    <scope>NUCLEOTIDE SEQUENCE [LARGE SCALE GENOMIC DNA]</scope>
    <source>
        <strain evidence="11">ATCC BAA-1392 / DSM 18658 / VKM B-2454 / MOB10</strain>
    </source>
</reference>
<feature type="binding site" evidence="7">
    <location>
        <position position="71"/>
    </location>
    <ligand>
        <name>Zn(2+)</name>
        <dbReference type="ChEBI" id="CHEBI:29105"/>
        <label>1</label>
    </ligand>
</feature>
<dbReference type="NCBIfam" id="TIGR00857">
    <property type="entry name" value="pyrC_multi"/>
    <property type="match status" value="1"/>
</dbReference>
<dbReference type="InterPro" id="IPR004722">
    <property type="entry name" value="DHOase"/>
</dbReference>
<dbReference type="HAMAP" id="MF_00220_B">
    <property type="entry name" value="PyrC_classI_B"/>
    <property type="match status" value="1"/>
</dbReference>
<dbReference type="PROSITE" id="PS00483">
    <property type="entry name" value="DIHYDROOROTASE_2"/>
    <property type="match status" value="1"/>
</dbReference>
<sequence length="448" mass="47997">MVTLQRKGIPDLVTIHITGGRIIDPSQEIDQIGDLWISRGHILPAGGASDDAEVVIDATGLIVCPGLIDAHVHLREPGNEEDETIATGAASALAGGMTSVACMPNTIPALDNQAAAEFVILQAQRARKVNVYPVGAVSKGRKGEELAELGQLVAGGAVGFTDDGAPVASASLMRRALQYAKMFDRVIMQHCQVPELTVGGVMNEGFESTRLGLGGMPAAAEDIMVARDIRLAEITGGRLHIQHISTARSVELVREGKRRGVRVTAEACPHHFTLTDERLRTFDSNFKMNPPLRTWSDVEAVIGGLKDGTIEILATDHAPHAPEKKMRELDQAPFGIVGLETLVPISILGLIEPGHLTWPEMIRKLTVNPAQLLGIPKGTLQPGADADVTLIDPEVRWTIDPSKFLSKSRNTPYGGWEVRGRAHTVIVGGEVRYTLGGIVQQGSKDNSQ</sequence>
<feature type="binding site" evidence="7">
    <location>
        <position position="190"/>
    </location>
    <ligand>
        <name>Zn(2+)</name>
        <dbReference type="ChEBI" id="CHEBI:29105"/>
        <label>2</label>
    </ligand>
</feature>
<feature type="domain" description="Amidohydrolase 3" evidence="8">
    <location>
        <begin position="306"/>
        <end position="433"/>
    </location>
</feature>
<feature type="binding site" evidence="7">
    <location>
        <position position="316"/>
    </location>
    <ligand>
        <name>Zn(2+)</name>
        <dbReference type="ChEBI" id="CHEBI:29105"/>
        <label>1</label>
    </ligand>
</feature>
<organism evidence="10 11">
    <name type="scientific">Singulisphaera acidiphila (strain ATCC BAA-1392 / DSM 18658 / VKM B-2454 / MOB10)</name>
    <dbReference type="NCBI Taxonomy" id="886293"/>
    <lineage>
        <taxon>Bacteria</taxon>
        <taxon>Pseudomonadati</taxon>
        <taxon>Planctomycetota</taxon>
        <taxon>Planctomycetia</taxon>
        <taxon>Isosphaerales</taxon>
        <taxon>Isosphaeraceae</taxon>
        <taxon>Singulisphaera</taxon>
    </lineage>
</organism>
<comment type="cofactor">
    <cofactor evidence="7">
        <name>Zn(2+)</name>
        <dbReference type="ChEBI" id="CHEBI:29105"/>
    </cofactor>
    <text evidence="7">Binds 2 Zn(2+) ions per subunit.</text>
</comment>
<dbReference type="GO" id="GO:0006145">
    <property type="term" value="P:purine nucleobase catabolic process"/>
    <property type="evidence" value="ECO:0007669"/>
    <property type="project" value="TreeGrafter"/>
</dbReference>
<dbReference type="HOGENOM" id="CLU_015572_1_0_0"/>
<name>L0DF68_SINAD</name>
<evidence type="ECO:0000313" key="10">
    <source>
        <dbReference type="EMBL" id="AGA27321.1"/>
    </source>
</evidence>
<feature type="binding site" evidence="7">
    <location>
        <position position="289"/>
    </location>
    <ligand>
        <name>substrate</name>
    </ligand>
</feature>
<dbReference type="STRING" id="886293.Sinac_3038"/>
<dbReference type="AlphaFoldDB" id="L0DF68"/>
<dbReference type="InterPro" id="IPR050138">
    <property type="entry name" value="DHOase/Allantoinase_Hydrolase"/>
</dbReference>
<keyword evidence="6 7" id="KW-0665">Pyrimidine biosynthesis</keyword>
<feature type="active site" evidence="7">
    <location>
        <position position="316"/>
    </location>
</feature>
<comment type="function">
    <text evidence="1 7">Catalyzes the reversible cyclization of carbamoyl aspartate to dihydroorotate.</text>
</comment>